<accession>A0A4Q7YHZ5</accession>
<gene>
    <name evidence="3" type="ORF">EV700_3204</name>
</gene>
<feature type="domain" description="Actin-like protein N-terminal" evidence="1">
    <location>
        <begin position="5"/>
        <end position="125"/>
    </location>
</feature>
<keyword evidence="4" id="KW-1185">Reference proteome</keyword>
<dbReference type="Pfam" id="PF21522">
    <property type="entry name" value="MreB-like_C"/>
    <property type="match status" value="1"/>
</dbReference>
<organism evidence="3 4">
    <name type="scientific">Fluviicoccus keumensis</name>
    <dbReference type="NCBI Taxonomy" id="1435465"/>
    <lineage>
        <taxon>Bacteria</taxon>
        <taxon>Pseudomonadati</taxon>
        <taxon>Pseudomonadota</taxon>
        <taxon>Gammaproteobacteria</taxon>
        <taxon>Moraxellales</taxon>
        <taxon>Moraxellaceae</taxon>
        <taxon>Fluviicoccus</taxon>
    </lineage>
</organism>
<dbReference type="Pfam" id="PF17989">
    <property type="entry name" value="ALP_N"/>
    <property type="match status" value="1"/>
</dbReference>
<dbReference type="SUPFAM" id="SSF53067">
    <property type="entry name" value="Actin-like ATPase domain"/>
    <property type="match status" value="2"/>
</dbReference>
<protein>
    <submittedName>
        <fullName evidence="3">Plasmid segregation actin-type ATPase ParM</fullName>
    </submittedName>
</protein>
<reference evidence="3 4" key="1">
    <citation type="submission" date="2019-02" db="EMBL/GenBank/DDBJ databases">
        <title>Genomic Encyclopedia of Type Strains, Phase IV (KMG-IV): sequencing the most valuable type-strain genomes for metagenomic binning, comparative biology and taxonomic classification.</title>
        <authorList>
            <person name="Goeker M."/>
        </authorList>
    </citation>
    <scope>NUCLEOTIDE SEQUENCE [LARGE SCALE GENOMIC DNA]</scope>
    <source>
        <strain evidence="3 4">DSM 105135</strain>
    </source>
</reference>
<evidence type="ECO:0000259" key="1">
    <source>
        <dbReference type="Pfam" id="PF17989"/>
    </source>
</evidence>
<dbReference type="AlphaFoldDB" id="A0A4Q7YHZ5"/>
<proteinExistence type="predicted"/>
<dbReference type="InterPro" id="IPR043129">
    <property type="entry name" value="ATPase_NBD"/>
</dbReference>
<evidence type="ECO:0000259" key="2">
    <source>
        <dbReference type="Pfam" id="PF21522"/>
    </source>
</evidence>
<evidence type="ECO:0000313" key="4">
    <source>
        <dbReference type="Proteomes" id="UP000292423"/>
    </source>
</evidence>
<name>A0A4Q7YHZ5_9GAMM</name>
<feature type="domain" description="Actin homologue MreB-like C-terminal" evidence="2">
    <location>
        <begin position="170"/>
        <end position="289"/>
    </location>
</feature>
<dbReference type="EMBL" id="SHKX01000017">
    <property type="protein sequence ID" value="RZU36738.1"/>
    <property type="molecule type" value="Genomic_DNA"/>
</dbReference>
<dbReference type="InterPro" id="IPR040607">
    <property type="entry name" value="ALP_N"/>
</dbReference>
<dbReference type="CDD" id="cd24025">
    <property type="entry name" value="ASKHA_NBD_ParM_pCBH-like"/>
    <property type="match status" value="1"/>
</dbReference>
<dbReference type="Proteomes" id="UP000292423">
    <property type="component" value="Unassembled WGS sequence"/>
</dbReference>
<sequence>MTVAGIDIGHSAVKLAFRTPDGSLRHRQYPSVVTPAIPLSFDPQPDVTQGDTVEVMGRRYFVGLTAVSQGAQAASGLSMDWINTPEHLVLMERAQRYLVSHQVVPDLVVLGLPVVTFAQQQEALSMQGLDIFKTDVVVVPQPWGAYQHGVLNENGEHLTSKGTLLASWAVIDVGHFTTDFMLMEKGRWIEVASGSCAGIYKAVEQLKKLLHARGLQTSQLECEEALRAGYIRNFNDRLSVQVEIEEAVAVVVNEIVDTGTRLFGGVVRRLDAVLLAGGGADIIYPTLKERWPHTMTSDDPRMAIAEGMRRWGLTRLPRK</sequence>
<comment type="caution">
    <text evidence="3">The sequence shown here is derived from an EMBL/GenBank/DDBJ whole genome shotgun (WGS) entry which is preliminary data.</text>
</comment>
<dbReference type="InterPro" id="IPR049067">
    <property type="entry name" value="MreB-like_C"/>
</dbReference>
<evidence type="ECO:0000313" key="3">
    <source>
        <dbReference type="EMBL" id="RZU36738.1"/>
    </source>
</evidence>
<dbReference type="Gene3D" id="3.30.420.40">
    <property type="match status" value="2"/>
</dbReference>